<dbReference type="Gene3D" id="2.30.42.10">
    <property type="match status" value="1"/>
</dbReference>
<evidence type="ECO:0000256" key="1">
    <source>
        <dbReference type="SAM" id="MobiDB-lite"/>
    </source>
</evidence>
<feature type="compositionally biased region" description="Low complexity" evidence="1">
    <location>
        <begin position="286"/>
        <end position="303"/>
    </location>
</feature>
<keyword evidence="2" id="KW-0732">Signal</keyword>
<organism evidence="4 5">
    <name type="scientific">Pseudo-nitzschia multistriata</name>
    <dbReference type="NCBI Taxonomy" id="183589"/>
    <lineage>
        <taxon>Eukaryota</taxon>
        <taxon>Sar</taxon>
        <taxon>Stramenopiles</taxon>
        <taxon>Ochrophyta</taxon>
        <taxon>Bacillariophyta</taxon>
        <taxon>Bacillariophyceae</taxon>
        <taxon>Bacillariophycidae</taxon>
        <taxon>Bacillariales</taxon>
        <taxon>Bacillariaceae</taxon>
        <taxon>Pseudo-nitzschia</taxon>
    </lineage>
</organism>
<name>A0A448Z9X8_9STRA</name>
<dbReference type="InterPro" id="IPR036034">
    <property type="entry name" value="PDZ_sf"/>
</dbReference>
<dbReference type="GO" id="GO:0004175">
    <property type="term" value="F:endopeptidase activity"/>
    <property type="evidence" value="ECO:0007669"/>
    <property type="project" value="TreeGrafter"/>
</dbReference>
<dbReference type="Proteomes" id="UP000291116">
    <property type="component" value="Unassembled WGS sequence"/>
</dbReference>
<feature type="region of interest" description="Disordered" evidence="1">
    <location>
        <begin position="41"/>
        <end position="81"/>
    </location>
</feature>
<evidence type="ECO:0000313" key="5">
    <source>
        <dbReference type="Proteomes" id="UP000291116"/>
    </source>
</evidence>
<dbReference type="GO" id="GO:0006508">
    <property type="term" value="P:proteolysis"/>
    <property type="evidence" value="ECO:0007669"/>
    <property type="project" value="InterPro"/>
</dbReference>
<feature type="compositionally biased region" description="Basic and acidic residues" evidence="1">
    <location>
        <begin position="52"/>
        <end position="68"/>
    </location>
</feature>
<dbReference type="Gene3D" id="3.90.226.10">
    <property type="entry name" value="2-enoyl-CoA Hydratase, Chain A, domain 1"/>
    <property type="match status" value="2"/>
</dbReference>
<feature type="compositionally biased region" description="Basic and acidic residues" evidence="1">
    <location>
        <begin position="661"/>
        <end position="671"/>
    </location>
</feature>
<feature type="region of interest" description="Disordered" evidence="1">
    <location>
        <begin position="661"/>
        <end position="690"/>
    </location>
</feature>
<feature type="region of interest" description="Disordered" evidence="1">
    <location>
        <begin position="866"/>
        <end position="886"/>
    </location>
</feature>
<evidence type="ECO:0000313" key="4">
    <source>
        <dbReference type="EMBL" id="VEU38872.1"/>
    </source>
</evidence>
<gene>
    <name evidence="4" type="ORF">PSNMU_V1.4_AUG-EV-PASAV3_0057240</name>
</gene>
<dbReference type="PANTHER" id="PTHR32060:SF22">
    <property type="entry name" value="CARBOXYL-TERMINAL-PROCESSING PEPTIDASE 3, CHLOROPLASTIC"/>
    <property type="match status" value="1"/>
</dbReference>
<dbReference type="GO" id="GO:0008236">
    <property type="term" value="F:serine-type peptidase activity"/>
    <property type="evidence" value="ECO:0007669"/>
    <property type="project" value="InterPro"/>
</dbReference>
<sequence>MAIQSTLARAAVLCLVLAPGGNREGTARAFGVKPHSRKTLFPPLARGPPWALEERPARRARARERTRAPQDASRVGGSRAPPGSPFRTLWLAASVAASLWLAGAVVGGGVLPADASGEAGVASLATERFAGPSRESNDEAASAAVGANTRLIDYAVGTVNTQFYDNSGGARFNPSDFYKQWKDLKRELEADQGTPPQGDKRRNHQHPNQPGGGPLRLDTRDGTVQTLDYLIASLKDPYSKYMTREELLYELRGKHDGFLGTGAFIEVPKSSLSPPQAPAGSAGLFSSLSSPPLSSSSSSSSSSTPAAPKQRHNRDSEQTAFKETLAMERLRNKTTGRGTSSPGRLLTNTKVANLPVVTAVAPNSPAERSGLVVGDKIVAVGDGDSFLGYGRDEVERCLAAKWGYGTGLPRVSSNNNNSKNNNSVGVESNGENHRYFGVADLTIAKPVYASWSVSPEGPGGGPRERDVVVGYRSTKVGLPTRATEGLPPGKRSRTPGSAPGSEAVVFHELLTHSAPGGIFDGAPGASQGQGQREGEPDDVGPSEAPHPGVGYIRLTRFSRSSTEGFLEAVRDLEDRGAGSYVIDLRNNYGGVLQEAMLAASTLLGDPHAVLCYLLNARGGFTPVDVESYVVDPRYPGYLLSREPGEAVLRRVMEEHPSMFRTVRGTERKGPSAEDGNGSTSTGLNQKLRGGGAGTRVVVDWDPPSSYASIHEQVAKRGIHRLYYAGYGGQEENEPGGDKSPFSESRRRLLEQRSLQKDLVLLVNEGTASSAEFFVAALSDNGRTASVVGTPTFGKGLIQHTFPMPDGGGLKLTIGEFLRPSLSHVSSAYVGGGGILPDVYCGSAQGIPGNPEADLCVGVALDVLEERRSSSSSPVSSPVSPPPLPRNARAVASAIGNRAGP</sequence>
<dbReference type="EMBL" id="CAACVS010000192">
    <property type="protein sequence ID" value="VEU38872.1"/>
    <property type="molecule type" value="Genomic_DNA"/>
</dbReference>
<proteinExistence type="predicted"/>
<evidence type="ECO:0000259" key="3">
    <source>
        <dbReference type="SMART" id="SM00245"/>
    </source>
</evidence>
<keyword evidence="5" id="KW-1185">Reference proteome</keyword>
<feature type="region of interest" description="Disordered" evidence="1">
    <location>
        <begin position="516"/>
        <end position="548"/>
    </location>
</feature>
<feature type="domain" description="Tail specific protease" evidence="3">
    <location>
        <begin position="657"/>
        <end position="841"/>
    </location>
</feature>
<dbReference type="SUPFAM" id="SSF50156">
    <property type="entry name" value="PDZ domain-like"/>
    <property type="match status" value="1"/>
</dbReference>
<dbReference type="InterPro" id="IPR005151">
    <property type="entry name" value="Tail-specific_protease"/>
</dbReference>
<dbReference type="SMART" id="SM00245">
    <property type="entry name" value="TSPc"/>
    <property type="match status" value="1"/>
</dbReference>
<dbReference type="Pfam" id="PF03572">
    <property type="entry name" value="Peptidase_S41"/>
    <property type="match status" value="1"/>
</dbReference>
<dbReference type="Pfam" id="PF17820">
    <property type="entry name" value="PDZ_6"/>
    <property type="match status" value="1"/>
</dbReference>
<feature type="region of interest" description="Disordered" evidence="1">
    <location>
        <begin position="271"/>
        <end position="346"/>
    </location>
</feature>
<accession>A0A448Z9X8</accession>
<feature type="compositionally biased region" description="Polar residues" evidence="1">
    <location>
        <begin position="333"/>
        <end position="346"/>
    </location>
</feature>
<feature type="region of interest" description="Disordered" evidence="1">
    <location>
        <begin position="190"/>
        <end position="220"/>
    </location>
</feature>
<dbReference type="PANTHER" id="PTHR32060">
    <property type="entry name" value="TAIL-SPECIFIC PROTEASE"/>
    <property type="match status" value="1"/>
</dbReference>
<protein>
    <recommendedName>
        <fullName evidence="3">Tail specific protease domain-containing protein</fullName>
    </recommendedName>
</protein>
<reference evidence="4 5" key="1">
    <citation type="submission" date="2019-01" db="EMBL/GenBank/DDBJ databases">
        <authorList>
            <person name="Ferrante I. M."/>
        </authorList>
    </citation>
    <scope>NUCLEOTIDE SEQUENCE [LARGE SCALE GENOMIC DNA]</scope>
    <source>
        <strain evidence="4 5">B856</strain>
    </source>
</reference>
<feature type="chain" id="PRO_5019328097" description="Tail specific protease domain-containing protein" evidence="2">
    <location>
        <begin position="24"/>
        <end position="900"/>
    </location>
</feature>
<dbReference type="OrthoDB" id="43580at2759"/>
<feature type="region of interest" description="Disordered" evidence="1">
    <location>
        <begin position="476"/>
        <end position="500"/>
    </location>
</feature>
<dbReference type="AlphaFoldDB" id="A0A448Z9X8"/>
<dbReference type="InterPro" id="IPR029045">
    <property type="entry name" value="ClpP/crotonase-like_dom_sf"/>
</dbReference>
<dbReference type="Gene3D" id="3.30.750.44">
    <property type="match status" value="1"/>
</dbReference>
<dbReference type="SUPFAM" id="SSF52096">
    <property type="entry name" value="ClpP/crotonase"/>
    <property type="match status" value="1"/>
</dbReference>
<evidence type="ECO:0000256" key="2">
    <source>
        <dbReference type="SAM" id="SignalP"/>
    </source>
</evidence>
<feature type="signal peptide" evidence="2">
    <location>
        <begin position="1"/>
        <end position="23"/>
    </location>
</feature>
<feature type="region of interest" description="Disordered" evidence="1">
    <location>
        <begin position="727"/>
        <end position="746"/>
    </location>
</feature>
<dbReference type="InterPro" id="IPR041489">
    <property type="entry name" value="PDZ_6"/>
</dbReference>